<evidence type="ECO:0000313" key="2">
    <source>
        <dbReference type="EMBL" id="CAG2246958.1"/>
    </source>
</evidence>
<sequence>MLHTNVVLSACLLCSLFLQNSAQSTVTPNHPDLHGEYLAIKKQQHETLKLLTSLQQTVTALQTQVKAVSVKTFILDSNERVRTNAIDVLYNKTFETEKVLTSLEVQTQQLKEQLELNRNETSAHEATLQEITRTGIVTHETLNKQIALSQERVAVTMCVSTDGERQNRQIIRFDEIRFHIGILNFSAIRSSGVFTTEKPGLYHISAVINGRKANAQFSIHVNGNTLSTLRMSSNDFIATGTSVVVAELQIGDVITVTADSTFQVYTHWSCMTIVKID</sequence>
<comment type="caution">
    <text evidence="2">The sequence shown here is derived from an EMBL/GenBank/DDBJ whole genome shotgun (WGS) entry which is preliminary data.</text>
</comment>
<name>A0A8S3UNG3_MYTED</name>
<feature type="signal peptide" evidence="1">
    <location>
        <begin position="1"/>
        <end position="22"/>
    </location>
</feature>
<dbReference type="Proteomes" id="UP000683360">
    <property type="component" value="Unassembled WGS sequence"/>
</dbReference>
<dbReference type="Gene3D" id="2.60.120.40">
    <property type="match status" value="1"/>
</dbReference>
<evidence type="ECO:0008006" key="4">
    <source>
        <dbReference type="Google" id="ProtNLM"/>
    </source>
</evidence>
<dbReference type="AlphaFoldDB" id="A0A8S3UNG3"/>
<dbReference type="EMBL" id="CAJPWZ010002886">
    <property type="protein sequence ID" value="CAG2246958.1"/>
    <property type="molecule type" value="Genomic_DNA"/>
</dbReference>
<protein>
    <recommendedName>
        <fullName evidence="4">C1q domain-containing protein</fullName>
    </recommendedName>
</protein>
<reference evidence="2" key="1">
    <citation type="submission" date="2021-03" db="EMBL/GenBank/DDBJ databases">
        <authorList>
            <person name="Bekaert M."/>
        </authorList>
    </citation>
    <scope>NUCLEOTIDE SEQUENCE</scope>
</reference>
<proteinExistence type="predicted"/>
<keyword evidence="1" id="KW-0732">Signal</keyword>
<organism evidence="2 3">
    <name type="scientific">Mytilus edulis</name>
    <name type="common">Blue mussel</name>
    <dbReference type="NCBI Taxonomy" id="6550"/>
    <lineage>
        <taxon>Eukaryota</taxon>
        <taxon>Metazoa</taxon>
        <taxon>Spiralia</taxon>
        <taxon>Lophotrochozoa</taxon>
        <taxon>Mollusca</taxon>
        <taxon>Bivalvia</taxon>
        <taxon>Autobranchia</taxon>
        <taxon>Pteriomorphia</taxon>
        <taxon>Mytilida</taxon>
        <taxon>Mytiloidea</taxon>
        <taxon>Mytilidae</taxon>
        <taxon>Mytilinae</taxon>
        <taxon>Mytilus</taxon>
    </lineage>
</organism>
<keyword evidence="3" id="KW-1185">Reference proteome</keyword>
<dbReference type="OrthoDB" id="10298425at2759"/>
<feature type="chain" id="PRO_5035911504" description="C1q domain-containing protein" evidence="1">
    <location>
        <begin position="23"/>
        <end position="277"/>
    </location>
</feature>
<dbReference type="SUPFAM" id="SSF49842">
    <property type="entry name" value="TNF-like"/>
    <property type="match status" value="1"/>
</dbReference>
<evidence type="ECO:0000256" key="1">
    <source>
        <dbReference type="SAM" id="SignalP"/>
    </source>
</evidence>
<evidence type="ECO:0000313" key="3">
    <source>
        <dbReference type="Proteomes" id="UP000683360"/>
    </source>
</evidence>
<dbReference type="InterPro" id="IPR008983">
    <property type="entry name" value="Tumour_necrosis_fac-like_dom"/>
</dbReference>
<gene>
    <name evidence="2" type="ORF">MEDL_58857</name>
</gene>
<accession>A0A8S3UNG3</accession>